<evidence type="ECO:0000256" key="4">
    <source>
        <dbReference type="ARBA" id="ARBA00022840"/>
    </source>
</evidence>
<dbReference type="RefSeq" id="WP_012186274.1">
    <property type="nucleotide sequence ID" value="NC_009954.1"/>
</dbReference>
<name>A8ME49_CALMQ</name>
<dbReference type="PANTHER" id="PTHR43873:SF1">
    <property type="entry name" value="COBYRINATE A,C-DIAMIDE SYNTHASE"/>
    <property type="match status" value="1"/>
</dbReference>
<dbReference type="Gene3D" id="3.40.50.300">
    <property type="entry name" value="P-loop containing nucleotide triphosphate hydrolases"/>
    <property type="match status" value="1"/>
</dbReference>
<reference evidence="9 10" key="1">
    <citation type="submission" date="2007-10" db="EMBL/GenBank/DDBJ databases">
        <title>Complete sequence of Caldivirga maquilingensis IC-167.</title>
        <authorList>
            <consortium name="US DOE Joint Genome Institute"/>
            <person name="Copeland A."/>
            <person name="Lucas S."/>
            <person name="Lapidus A."/>
            <person name="Barry K."/>
            <person name="Glavina del Rio T."/>
            <person name="Dalin E."/>
            <person name="Tice H."/>
            <person name="Pitluck S."/>
            <person name="Saunders E."/>
            <person name="Brettin T."/>
            <person name="Bruce D."/>
            <person name="Detter J.C."/>
            <person name="Han C."/>
            <person name="Schmutz J."/>
            <person name="Larimer F."/>
            <person name="Land M."/>
            <person name="Hauser L."/>
            <person name="Kyrpides N."/>
            <person name="Ivanova N."/>
            <person name="Biddle J.F."/>
            <person name="Zhang Z."/>
            <person name="Fitz-Gibbon S.T."/>
            <person name="Lowe T.M."/>
            <person name="Saltikov C."/>
            <person name="House C.H."/>
            <person name="Richardson P."/>
        </authorList>
    </citation>
    <scope>NUCLEOTIDE SEQUENCE [LARGE SCALE GENOMIC DNA]</scope>
    <source>
        <strain evidence="10">ATCC 700844 / DSM 13496 / JCM 10307 / IC-167</strain>
    </source>
</reference>
<gene>
    <name evidence="9" type="ordered locus">Cmaq_1228</name>
</gene>
<evidence type="ECO:0000313" key="10">
    <source>
        <dbReference type="Proteomes" id="UP000001137"/>
    </source>
</evidence>
<dbReference type="GO" id="GO:0042242">
    <property type="term" value="F:cobyrinic acid a,c-diamide synthase activity"/>
    <property type="evidence" value="ECO:0007669"/>
    <property type="project" value="InterPro"/>
</dbReference>
<evidence type="ECO:0000256" key="5">
    <source>
        <dbReference type="ARBA" id="ARBA00022842"/>
    </source>
</evidence>
<dbReference type="PROSITE" id="PS51274">
    <property type="entry name" value="GATASE_COBBQ"/>
    <property type="match status" value="1"/>
</dbReference>
<dbReference type="InterPro" id="IPR011698">
    <property type="entry name" value="GATase_3"/>
</dbReference>
<accession>A8ME49</accession>
<keyword evidence="6" id="KW-0315">Glutamine amidotransferase</keyword>
<dbReference type="Gene3D" id="3.40.50.880">
    <property type="match status" value="1"/>
</dbReference>
<dbReference type="InterPro" id="IPR029062">
    <property type="entry name" value="Class_I_gatase-like"/>
</dbReference>
<feature type="domain" description="CobB/CobQ-like glutamine amidotransferase" evidence="8">
    <location>
        <begin position="251"/>
        <end position="435"/>
    </location>
</feature>
<dbReference type="STRING" id="397948.Cmaq_1228"/>
<dbReference type="Proteomes" id="UP000001137">
    <property type="component" value="Chromosome"/>
</dbReference>
<dbReference type="EMBL" id="CP000852">
    <property type="protein sequence ID" value="ABW02055.1"/>
    <property type="molecule type" value="Genomic_DNA"/>
</dbReference>
<keyword evidence="3" id="KW-0547">Nucleotide-binding</keyword>
<feature type="domain" description="CobQ/CobB/MinD/ParA nucleotide binding" evidence="7">
    <location>
        <begin position="9"/>
        <end position="187"/>
    </location>
</feature>
<dbReference type="HOGENOM" id="CLU_022752_2_1_2"/>
<dbReference type="GeneID" id="5709711"/>
<keyword evidence="5" id="KW-0460">Magnesium</keyword>
<protein>
    <submittedName>
        <fullName evidence="9">Cobyrinic acid a,c-diamide synthase</fullName>
    </submittedName>
</protein>
<evidence type="ECO:0000256" key="3">
    <source>
        <dbReference type="ARBA" id="ARBA00022741"/>
    </source>
</evidence>
<evidence type="ECO:0000256" key="2">
    <source>
        <dbReference type="ARBA" id="ARBA00022598"/>
    </source>
</evidence>
<comment type="cofactor">
    <cofactor evidence="1">
        <name>Mg(2+)</name>
        <dbReference type="ChEBI" id="CHEBI:18420"/>
    </cofactor>
</comment>
<dbReference type="SUPFAM" id="SSF52317">
    <property type="entry name" value="Class I glutamine amidotransferase-like"/>
    <property type="match status" value="1"/>
</dbReference>
<dbReference type="AlphaFoldDB" id="A8ME49"/>
<dbReference type="InterPro" id="IPR002586">
    <property type="entry name" value="CobQ/CobB/MinD/ParA_Nub-bd_dom"/>
</dbReference>
<keyword evidence="10" id="KW-1185">Reference proteome</keyword>
<dbReference type="CDD" id="cd03130">
    <property type="entry name" value="GATase1_CobB"/>
    <property type="match status" value="1"/>
</dbReference>
<dbReference type="NCBIfam" id="TIGR00379">
    <property type="entry name" value="cobB"/>
    <property type="match status" value="1"/>
</dbReference>
<dbReference type="SUPFAM" id="SSF52540">
    <property type="entry name" value="P-loop containing nucleoside triphosphate hydrolases"/>
    <property type="match status" value="1"/>
</dbReference>
<evidence type="ECO:0000259" key="8">
    <source>
        <dbReference type="Pfam" id="PF07685"/>
    </source>
</evidence>
<evidence type="ECO:0000313" key="9">
    <source>
        <dbReference type="EMBL" id="ABW02055.1"/>
    </source>
</evidence>
<dbReference type="InterPro" id="IPR004484">
    <property type="entry name" value="CbiA/CobB_synth"/>
</dbReference>
<keyword evidence="4" id="KW-0067">ATP-binding</keyword>
<evidence type="ECO:0000259" key="7">
    <source>
        <dbReference type="Pfam" id="PF01656"/>
    </source>
</evidence>
<evidence type="ECO:0000256" key="1">
    <source>
        <dbReference type="ARBA" id="ARBA00001946"/>
    </source>
</evidence>
<keyword evidence="2" id="KW-0436">Ligase</keyword>
<dbReference type="OrthoDB" id="8896at2157"/>
<dbReference type="InterPro" id="IPR027417">
    <property type="entry name" value="P-loop_NTPase"/>
</dbReference>
<dbReference type="Pfam" id="PF07685">
    <property type="entry name" value="GATase_3"/>
    <property type="match status" value="1"/>
</dbReference>
<dbReference type="eggNOG" id="arCOG00106">
    <property type="taxonomic scope" value="Archaea"/>
</dbReference>
<dbReference type="KEGG" id="cma:Cmaq_1228"/>
<dbReference type="GO" id="GO:0005524">
    <property type="term" value="F:ATP binding"/>
    <property type="evidence" value="ECO:0007669"/>
    <property type="project" value="UniProtKB-KW"/>
</dbReference>
<proteinExistence type="predicted"/>
<dbReference type="Pfam" id="PF01656">
    <property type="entry name" value="CbiA"/>
    <property type="match status" value="1"/>
</dbReference>
<organism evidence="9 10">
    <name type="scientific">Caldivirga maquilingensis (strain ATCC 700844 / DSM 13496 / JCM 10307 / IC-167)</name>
    <dbReference type="NCBI Taxonomy" id="397948"/>
    <lineage>
        <taxon>Archaea</taxon>
        <taxon>Thermoproteota</taxon>
        <taxon>Thermoprotei</taxon>
        <taxon>Thermoproteales</taxon>
        <taxon>Thermoproteaceae</taxon>
        <taxon>Caldivirga</taxon>
    </lineage>
</organism>
<dbReference type="NCBIfam" id="NF002204">
    <property type="entry name" value="PRK01077.1"/>
    <property type="match status" value="1"/>
</dbReference>
<dbReference type="PANTHER" id="PTHR43873">
    <property type="entry name" value="COBYRINATE A,C-DIAMIDE SYNTHASE"/>
    <property type="match status" value="1"/>
</dbReference>
<sequence length="457" mass="50327">MELTIPRLIVSSYKGKSGKTLVTLAIAYALSKAGFTPSLFKTGPDYIDASLHGLITGSPSRNLDYVLMGYGIVERLHRYSRGSDIALIEGVAGLYDSPSGIDEYGSTAQLSKILKAPVLLVINGERINRTAGALVRGLRQFDPDVKLIGAVLTNVASRQVDKLSRIIEEEGLPVVGFIPRDEEVEEVFKYRHLGLMHAREVDEEWLMNVIEKASAHINVEAVLKLAKEQSEPVKLSLSINDTIPIIKGVPRIGIMTGRAFTFYYPETIEEAYTLGDVKFIDPERDGELGDIDILLIGGGFPEIYASGLEGNRALKSSVRKFIERGGYLYAECGGLMYLTNSIIFNNNEYEMVGAIDASTIMLSKPIGHGYASAMVIKDTPIAPRGTVLKGHEFHYSKLILKGNYELALEYERGFGVNGKDGFLINNAYAHYLHIHPYTYSVLNSIVKSWSLNPTSQP</sequence>
<evidence type="ECO:0000256" key="6">
    <source>
        <dbReference type="ARBA" id="ARBA00022962"/>
    </source>
</evidence>